<dbReference type="EMBL" id="CP143786">
    <property type="protein sequence ID" value="WVN88048.1"/>
    <property type="molecule type" value="Genomic_DNA"/>
</dbReference>
<dbReference type="PROSITE" id="PS50835">
    <property type="entry name" value="IG_LIKE"/>
    <property type="match status" value="1"/>
</dbReference>
<keyword evidence="2" id="KW-1185">Reference proteome</keyword>
<reference evidence="1" key="2">
    <citation type="journal article" date="2022" name="Elife">
        <title>Obligate sexual reproduction of a homothallic fungus closely related to the Cryptococcus pathogenic species complex.</title>
        <authorList>
            <person name="Passer A.R."/>
            <person name="Clancey S.A."/>
            <person name="Shea T."/>
            <person name="David-Palma M."/>
            <person name="Averette A.F."/>
            <person name="Boekhout T."/>
            <person name="Porcel B.M."/>
            <person name="Nowrousian M."/>
            <person name="Cuomo C.A."/>
            <person name="Sun S."/>
            <person name="Heitman J."/>
            <person name="Coelho M.A."/>
        </authorList>
    </citation>
    <scope>NUCLEOTIDE SEQUENCE</scope>
    <source>
        <strain evidence="1">CBS 7841</strain>
    </source>
</reference>
<sequence length="515" mass="56954">MQSPPTSPSWINARHEVFDMRGSDESALFLPTTPDSFAYSCRSTHQKSSLLHPARLSDEMSRTVPEMSQEGTRMSGLPDIGVDNLFSFKGQPSSPPLQALAALILAQAESPFEEVSDGDSCAHGLCSCDKEIRRGLAVEIGELEEENSSEERIRKNRNRWSLDTDATLLELPPSPTSSTCSVSSFSNCALIKPTIFRSPKSFDDGYHSPIVDVPKKGMRPLLLLEKRRSQTLLKKSVNSDSSILPIRMTCHDLDTVYETKAEVEQFGKEFVEQKPLSRFSQIESVHVKEEYTSVSCPDSASETSSLDDICNSPVVLPSDVSLALSSLAGLANIWEDLNDPIALLVDEKQDMKDAREEKISRVEGRKSCFKEPCSPSGGKAVRFAVFDTYATFSSTSDPMSINQQPSQQLSWVPALLTASRLPTLISISTLFTPTATIARPKRSNVPLSFLLFIISFLSDLISHAERGTVYLAKAWVIVGSLWENLKVDVHHGDVYPYRGKNRKLTKRSRKSKGVV</sequence>
<evidence type="ECO:0000313" key="1">
    <source>
        <dbReference type="EMBL" id="WVN88048.1"/>
    </source>
</evidence>
<evidence type="ECO:0000313" key="2">
    <source>
        <dbReference type="Proteomes" id="UP000094043"/>
    </source>
</evidence>
<accession>A0A1E3HQ01</accession>
<dbReference type="KEGG" id="cdep:91087458"/>
<reference evidence="1" key="3">
    <citation type="submission" date="2024-01" db="EMBL/GenBank/DDBJ databases">
        <authorList>
            <person name="Coelho M.A."/>
            <person name="David-Palma M."/>
            <person name="Shea T."/>
            <person name="Sun S."/>
            <person name="Cuomo C.A."/>
            <person name="Heitman J."/>
        </authorList>
    </citation>
    <scope>NUCLEOTIDE SEQUENCE</scope>
    <source>
        <strain evidence="1">CBS 7841</strain>
    </source>
</reference>
<dbReference type="AlphaFoldDB" id="A0A1E3HQ01"/>
<organism evidence="1 2">
    <name type="scientific">Cryptococcus depauperatus CBS 7841</name>
    <dbReference type="NCBI Taxonomy" id="1295531"/>
    <lineage>
        <taxon>Eukaryota</taxon>
        <taxon>Fungi</taxon>
        <taxon>Dikarya</taxon>
        <taxon>Basidiomycota</taxon>
        <taxon>Agaricomycotina</taxon>
        <taxon>Tremellomycetes</taxon>
        <taxon>Tremellales</taxon>
        <taxon>Cryptococcaceae</taxon>
        <taxon>Cryptococcus</taxon>
    </lineage>
</organism>
<dbReference type="RefSeq" id="XP_066068748.1">
    <property type="nucleotide sequence ID" value="XM_066212651.1"/>
</dbReference>
<dbReference type="VEuPathDB" id="FungiDB:L203_06137"/>
<dbReference type="GeneID" id="91087458"/>
<dbReference type="Proteomes" id="UP000094043">
    <property type="component" value="Chromosome 3"/>
</dbReference>
<dbReference type="InterPro" id="IPR007110">
    <property type="entry name" value="Ig-like_dom"/>
</dbReference>
<protein>
    <submittedName>
        <fullName evidence="1">Uncharacterized protein</fullName>
    </submittedName>
</protein>
<proteinExistence type="predicted"/>
<gene>
    <name evidence="1" type="ORF">L203_103247</name>
</gene>
<name>A0A1E3HQ01_9TREE</name>
<reference evidence="1" key="1">
    <citation type="submission" date="2016-06" db="EMBL/GenBank/DDBJ databases">
        <authorList>
            <person name="Cuomo C."/>
            <person name="Litvintseva A."/>
            <person name="Heitman J."/>
            <person name="Chen Y."/>
            <person name="Sun S."/>
            <person name="Springer D."/>
            <person name="Dromer F."/>
            <person name="Young S."/>
            <person name="Zeng Q."/>
            <person name="Chapman S."/>
            <person name="Gujja S."/>
            <person name="Saif S."/>
            <person name="Birren B."/>
        </authorList>
    </citation>
    <scope>NUCLEOTIDE SEQUENCE</scope>
    <source>
        <strain evidence="1">CBS 7841</strain>
    </source>
</reference>